<accession>A0A1L4BSQ2</accession>
<dbReference type="AlphaFoldDB" id="A0A1L4BSQ2"/>
<keyword evidence="5 6" id="KW-0472">Membrane</keyword>
<reference evidence="7 8" key="1">
    <citation type="journal article" date="2016" name="Appl. Environ. Microbiol.">
        <title>Whole genome relationships among Francisella bacteria of diverse origin define new species and provide specific regions for detection.</title>
        <authorList>
            <person name="Challacombe J.F."/>
            <person name="Petersen J.M."/>
            <person name="Gallegos-Graves V."/>
            <person name="Hodge D."/>
            <person name="Pillai S."/>
            <person name="Kuske C.R."/>
        </authorList>
    </citation>
    <scope>NUCLEOTIDE SEQUENCE [LARGE SCALE GENOMIC DNA]</scope>
    <source>
        <strain evidence="8">TX07-7310</strain>
    </source>
</reference>
<organism evidence="7 8">
    <name type="scientific">Francisella uliginis</name>
    <dbReference type="NCBI Taxonomy" id="573570"/>
    <lineage>
        <taxon>Bacteria</taxon>
        <taxon>Pseudomonadati</taxon>
        <taxon>Pseudomonadota</taxon>
        <taxon>Gammaproteobacteria</taxon>
        <taxon>Thiotrichales</taxon>
        <taxon>Francisellaceae</taxon>
        <taxon>Francisella</taxon>
    </lineage>
</organism>
<evidence type="ECO:0000256" key="2">
    <source>
        <dbReference type="ARBA" id="ARBA00022519"/>
    </source>
</evidence>
<evidence type="ECO:0000256" key="5">
    <source>
        <dbReference type="ARBA" id="ARBA00023136"/>
    </source>
</evidence>
<protein>
    <submittedName>
        <fullName evidence="7">LPS export ABC transporter periplasmic protein LptC</fullName>
    </submittedName>
</protein>
<keyword evidence="1" id="KW-1003">Cell membrane</keyword>
<evidence type="ECO:0000256" key="6">
    <source>
        <dbReference type="SAM" id="Phobius"/>
    </source>
</evidence>
<keyword evidence="2" id="KW-0997">Cell inner membrane</keyword>
<feature type="transmembrane region" description="Helical" evidence="6">
    <location>
        <begin position="7"/>
        <end position="28"/>
    </location>
</feature>
<dbReference type="GO" id="GO:0030288">
    <property type="term" value="C:outer membrane-bounded periplasmic space"/>
    <property type="evidence" value="ECO:0007669"/>
    <property type="project" value="TreeGrafter"/>
</dbReference>
<sequence length="213" mass="24479">MKFFTKYSFFANTISIAVVVVSIMYISYKALEGGISSDSKDKDKSRVELTAYNFHYNEYDKDGDLKTNFVSGKLEQYTNQDVKMTDLIEKSYDKKTSKKTWQVKSKYGFSSKETNEDLIHLYGGVDAIMYSKKKTDNKEQASSNDNRYSPDKIYIKTPEMYYNTDSKDFYNDNFVKMYDPKTGNNTTGVGVKGNADSKIINLNQDVRSYYASS</sequence>
<dbReference type="EMBL" id="CP016796">
    <property type="protein sequence ID" value="API86871.1"/>
    <property type="molecule type" value="Genomic_DNA"/>
</dbReference>
<dbReference type="Pfam" id="PF06835">
    <property type="entry name" value="LptC"/>
    <property type="match status" value="1"/>
</dbReference>
<evidence type="ECO:0000256" key="4">
    <source>
        <dbReference type="ARBA" id="ARBA00022989"/>
    </source>
</evidence>
<evidence type="ECO:0000313" key="7">
    <source>
        <dbReference type="EMBL" id="API86871.1"/>
    </source>
</evidence>
<name>A0A1L4BSQ2_9GAMM</name>
<evidence type="ECO:0000256" key="1">
    <source>
        <dbReference type="ARBA" id="ARBA00022475"/>
    </source>
</evidence>
<dbReference type="RefSeq" id="WP_072712411.1">
    <property type="nucleotide sequence ID" value="NZ_CP016796.1"/>
</dbReference>
<gene>
    <name evidence="7" type="ORF">F7310_05655</name>
</gene>
<keyword evidence="3 6" id="KW-0812">Transmembrane</keyword>
<keyword evidence="8" id="KW-1185">Reference proteome</keyword>
<dbReference type="STRING" id="573570.F7310_05655"/>
<dbReference type="GO" id="GO:0017089">
    <property type="term" value="F:glycolipid transfer activity"/>
    <property type="evidence" value="ECO:0007669"/>
    <property type="project" value="TreeGrafter"/>
</dbReference>
<dbReference type="PANTHER" id="PTHR37481:SF1">
    <property type="entry name" value="LIPOPOLYSACCHARIDE EXPORT SYSTEM PROTEIN LPTC"/>
    <property type="match status" value="1"/>
</dbReference>
<dbReference type="InterPro" id="IPR010664">
    <property type="entry name" value="LipoPS_assembly_LptC-rel"/>
</dbReference>
<dbReference type="InterPro" id="IPR026265">
    <property type="entry name" value="LptC"/>
</dbReference>
<dbReference type="NCBIfam" id="TIGR04409">
    <property type="entry name" value="LptC_YrbK"/>
    <property type="match status" value="1"/>
</dbReference>
<dbReference type="InterPro" id="IPR052363">
    <property type="entry name" value="LPS_export_LptC"/>
</dbReference>
<dbReference type="Gene3D" id="2.60.450.10">
    <property type="entry name" value="Lipopolysaccharide (LPS) transport protein A like domain"/>
    <property type="match status" value="1"/>
</dbReference>
<dbReference type="PANTHER" id="PTHR37481">
    <property type="entry name" value="LIPOPOLYSACCHARIDE EXPORT SYSTEM PROTEIN LPTC"/>
    <property type="match status" value="1"/>
</dbReference>
<dbReference type="GO" id="GO:0005886">
    <property type="term" value="C:plasma membrane"/>
    <property type="evidence" value="ECO:0007669"/>
    <property type="project" value="InterPro"/>
</dbReference>
<dbReference type="GO" id="GO:0015221">
    <property type="term" value="F:lipopolysaccharide transmembrane transporter activity"/>
    <property type="evidence" value="ECO:0007669"/>
    <property type="project" value="InterPro"/>
</dbReference>
<dbReference type="Proteomes" id="UP000184222">
    <property type="component" value="Chromosome"/>
</dbReference>
<evidence type="ECO:0000256" key="3">
    <source>
        <dbReference type="ARBA" id="ARBA00022692"/>
    </source>
</evidence>
<dbReference type="KEGG" id="frx:F7310_05655"/>
<dbReference type="OrthoDB" id="5605548at2"/>
<keyword evidence="4 6" id="KW-1133">Transmembrane helix</keyword>
<evidence type="ECO:0000313" key="8">
    <source>
        <dbReference type="Proteomes" id="UP000184222"/>
    </source>
</evidence>
<proteinExistence type="predicted"/>